<evidence type="ECO:0008006" key="5">
    <source>
        <dbReference type="Google" id="ProtNLM"/>
    </source>
</evidence>
<reference evidence="4" key="1">
    <citation type="submission" date="2023-07" db="EMBL/GenBank/DDBJ databases">
        <title>Thauera sp. CAU 1555 isolated from sand of Yaerae Beach.</title>
        <authorList>
            <person name="Kim W."/>
        </authorList>
    </citation>
    <scope>NUCLEOTIDE SEQUENCE [LARGE SCALE GENOMIC DNA]</scope>
    <source>
        <strain evidence="4">CAU 1555</strain>
    </source>
</reference>
<keyword evidence="2" id="KW-0732">Signal</keyword>
<feature type="signal peptide" evidence="2">
    <location>
        <begin position="1"/>
        <end position="21"/>
    </location>
</feature>
<evidence type="ECO:0000313" key="3">
    <source>
        <dbReference type="EMBL" id="MBD8501981.1"/>
    </source>
</evidence>
<organism evidence="3 4">
    <name type="scientific">Thauera sedimentorum</name>
    <dbReference type="NCBI Taxonomy" id="2767595"/>
    <lineage>
        <taxon>Bacteria</taxon>
        <taxon>Pseudomonadati</taxon>
        <taxon>Pseudomonadota</taxon>
        <taxon>Betaproteobacteria</taxon>
        <taxon>Rhodocyclales</taxon>
        <taxon>Zoogloeaceae</taxon>
        <taxon>Thauera</taxon>
    </lineage>
</organism>
<feature type="compositionally biased region" description="Low complexity" evidence="1">
    <location>
        <begin position="24"/>
        <end position="40"/>
    </location>
</feature>
<accession>A0ABR9B9U0</accession>
<evidence type="ECO:0000256" key="2">
    <source>
        <dbReference type="SAM" id="SignalP"/>
    </source>
</evidence>
<evidence type="ECO:0000256" key="1">
    <source>
        <dbReference type="SAM" id="MobiDB-lite"/>
    </source>
</evidence>
<proteinExistence type="predicted"/>
<keyword evidence="4" id="KW-1185">Reference proteome</keyword>
<sequence>MTPNRIVSCLICLLLAGAVQAQQAPPAAAPPVANTAPAGADGEEAGDQDDRAWRDTSAYPFGALADTALRLELVAKAMQLRDYCADRRVQDEFVRERLRRFSALSGRPEDCRSLLDY</sequence>
<feature type="region of interest" description="Disordered" evidence="1">
    <location>
        <begin position="24"/>
        <end position="52"/>
    </location>
</feature>
<dbReference type="RefSeq" id="WP_187716789.1">
    <property type="nucleotide sequence ID" value="NZ_JACTAH010000001.1"/>
</dbReference>
<protein>
    <recommendedName>
        <fullName evidence="5">UrcA family protein</fullName>
    </recommendedName>
</protein>
<feature type="chain" id="PRO_5046148843" description="UrcA family protein" evidence="2">
    <location>
        <begin position="22"/>
        <end position="117"/>
    </location>
</feature>
<gene>
    <name evidence="3" type="ORF">IFO67_03720</name>
</gene>
<dbReference type="EMBL" id="JACYTO010000001">
    <property type="protein sequence ID" value="MBD8501981.1"/>
    <property type="molecule type" value="Genomic_DNA"/>
</dbReference>
<dbReference type="Proteomes" id="UP000603602">
    <property type="component" value="Unassembled WGS sequence"/>
</dbReference>
<comment type="caution">
    <text evidence="3">The sequence shown here is derived from an EMBL/GenBank/DDBJ whole genome shotgun (WGS) entry which is preliminary data.</text>
</comment>
<name>A0ABR9B9U0_9RHOO</name>
<evidence type="ECO:0000313" key="4">
    <source>
        <dbReference type="Proteomes" id="UP000603602"/>
    </source>
</evidence>